<reference evidence="12" key="1">
    <citation type="submission" date="2022-03" db="EMBL/GenBank/DDBJ databases">
        <authorList>
            <person name="Sayadi A."/>
        </authorList>
    </citation>
    <scope>NUCLEOTIDE SEQUENCE</scope>
</reference>
<dbReference type="OrthoDB" id="448427at2759"/>
<evidence type="ECO:0000313" key="12">
    <source>
        <dbReference type="EMBL" id="CAH2003420.1"/>
    </source>
</evidence>
<evidence type="ECO:0000313" key="13">
    <source>
        <dbReference type="Proteomes" id="UP001152888"/>
    </source>
</evidence>
<comment type="similarity">
    <text evidence="2 11">Belongs to the mitochondrial carrier (TC 2.A.29) family.</text>
</comment>
<evidence type="ECO:0000256" key="2">
    <source>
        <dbReference type="ARBA" id="ARBA00006375"/>
    </source>
</evidence>
<feature type="repeat" description="Solcar" evidence="10">
    <location>
        <begin position="179"/>
        <end position="268"/>
    </location>
</feature>
<evidence type="ECO:0000256" key="5">
    <source>
        <dbReference type="ARBA" id="ARBA00022737"/>
    </source>
</evidence>
<dbReference type="PANTHER" id="PTHR45618">
    <property type="entry name" value="MITOCHONDRIAL DICARBOXYLATE CARRIER-RELATED"/>
    <property type="match status" value="1"/>
</dbReference>
<accession>A0A9P0LXX6</accession>
<keyword evidence="8" id="KW-0496">Mitochondrion</keyword>
<evidence type="ECO:0000256" key="1">
    <source>
        <dbReference type="ARBA" id="ARBA00004448"/>
    </source>
</evidence>
<protein>
    <recommendedName>
        <fullName evidence="14">Mitochondrial 2-oxoglutarate/malate carrier protein</fullName>
    </recommendedName>
</protein>
<comment type="subcellular location">
    <subcellularLocation>
        <location evidence="1">Mitochondrion inner membrane</location>
        <topology evidence="1">Multi-pass membrane protein</topology>
    </subcellularLocation>
</comment>
<evidence type="ECO:0000256" key="3">
    <source>
        <dbReference type="ARBA" id="ARBA00022448"/>
    </source>
</evidence>
<keyword evidence="9 10" id="KW-0472">Membrane</keyword>
<keyword evidence="13" id="KW-1185">Reference proteome</keyword>
<evidence type="ECO:0000256" key="6">
    <source>
        <dbReference type="ARBA" id="ARBA00022792"/>
    </source>
</evidence>
<keyword evidence="7" id="KW-1133">Transmembrane helix</keyword>
<keyword evidence="5" id="KW-0677">Repeat</keyword>
<dbReference type="InterPro" id="IPR018108">
    <property type="entry name" value="MCP_transmembrane"/>
</dbReference>
<evidence type="ECO:0008006" key="14">
    <source>
        <dbReference type="Google" id="ProtNLM"/>
    </source>
</evidence>
<name>A0A9P0LXX6_ACAOB</name>
<evidence type="ECO:0000256" key="10">
    <source>
        <dbReference type="PROSITE-ProRule" id="PRU00282"/>
    </source>
</evidence>
<dbReference type="FunFam" id="1.50.40.10:FF:000009">
    <property type="entry name" value="Mitochondrial 2-oxoglutarate/malate carrier protein"/>
    <property type="match status" value="1"/>
</dbReference>
<dbReference type="GO" id="GO:0005743">
    <property type="term" value="C:mitochondrial inner membrane"/>
    <property type="evidence" value="ECO:0007669"/>
    <property type="project" value="UniProtKB-SubCell"/>
</dbReference>
<keyword evidence="3 11" id="KW-0813">Transport</keyword>
<evidence type="ECO:0000256" key="4">
    <source>
        <dbReference type="ARBA" id="ARBA00022692"/>
    </source>
</evidence>
<evidence type="ECO:0000256" key="11">
    <source>
        <dbReference type="RuleBase" id="RU000488"/>
    </source>
</evidence>
<dbReference type="PROSITE" id="PS50920">
    <property type="entry name" value="SOLCAR"/>
    <property type="match status" value="3"/>
</dbReference>
<dbReference type="AlphaFoldDB" id="A0A9P0LXX6"/>
<dbReference type="InterPro" id="IPR023395">
    <property type="entry name" value="MCP_dom_sf"/>
</dbReference>
<comment type="caution">
    <text evidence="12">The sequence shown here is derived from an EMBL/GenBank/DDBJ whole genome shotgun (WGS) entry which is preliminary data.</text>
</comment>
<dbReference type="Pfam" id="PF00153">
    <property type="entry name" value="Mito_carr"/>
    <property type="match status" value="3"/>
</dbReference>
<dbReference type="Proteomes" id="UP001152888">
    <property type="component" value="Unassembled WGS sequence"/>
</dbReference>
<dbReference type="SUPFAM" id="SSF103506">
    <property type="entry name" value="Mitochondrial carrier"/>
    <property type="match status" value="1"/>
</dbReference>
<feature type="repeat" description="Solcar" evidence="10">
    <location>
        <begin position="79"/>
        <end position="170"/>
    </location>
</feature>
<dbReference type="Gene3D" id="1.50.40.10">
    <property type="entry name" value="Mitochondrial carrier domain"/>
    <property type="match status" value="1"/>
</dbReference>
<keyword evidence="6" id="KW-0999">Mitochondrion inner membrane</keyword>
<organism evidence="12 13">
    <name type="scientific">Acanthoscelides obtectus</name>
    <name type="common">Bean weevil</name>
    <name type="synonym">Bruchus obtectus</name>
    <dbReference type="NCBI Taxonomy" id="200917"/>
    <lineage>
        <taxon>Eukaryota</taxon>
        <taxon>Metazoa</taxon>
        <taxon>Ecdysozoa</taxon>
        <taxon>Arthropoda</taxon>
        <taxon>Hexapoda</taxon>
        <taxon>Insecta</taxon>
        <taxon>Pterygota</taxon>
        <taxon>Neoptera</taxon>
        <taxon>Endopterygota</taxon>
        <taxon>Coleoptera</taxon>
        <taxon>Polyphaga</taxon>
        <taxon>Cucujiformia</taxon>
        <taxon>Chrysomeloidea</taxon>
        <taxon>Chrysomelidae</taxon>
        <taxon>Bruchinae</taxon>
        <taxon>Bruchini</taxon>
        <taxon>Acanthoscelides</taxon>
    </lineage>
</organism>
<dbReference type="EMBL" id="CAKOFQ010007541">
    <property type="protein sequence ID" value="CAH2003420.1"/>
    <property type="molecule type" value="Genomic_DNA"/>
</dbReference>
<dbReference type="InterPro" id="IPR050391">
    <property type="entry name" value="Mito_Metabolite_Transporter"/>
</dbReference>
<evidence type="ECO:0000256" key="7">
    <source>
        <dbReference type="ARBA" id="ARBA00022989"/>
    </source>
</evidence>
<evidence type="ECO:0000256" key="8">
    <source>
        <dbReference type="ARBA" id="ARBA00023128"/>
    </source>
</evidence>
<keyword evidence="4 10" id="KW-0812">Transmembrane</keyword>
<proteinExistence type="inferred from homology"/>
<sequence length="276" mass="30511">MAGMCFVQPLELLKNRMQVTKGQASLTEAVTGIIDEKGVKGLWTGLSAGLARQATYTTTRLGIYTVLFDKAKAADGTPPGYAVKAVLAMMAGLCGAFVGTPTDLALVRMTADSKLPPEERRHYKHVFDALFRIYMEEGLFKLWRGALPTMGRAVIVNAAQLATYSQAKQKLQQGMQLNDGVVLHFLSSMISGLVTAIASQPVDMMKTRIQNMKTGDGKQEYKSPLHVLTAVVKNEGFLALWKGFLPYYFKLGPHTVLTFIFLEQFNQVYLKLKYDD</sequence>
<feature type="repeat" description="Solcar" evidence="10">
    <location>
        <begin position="1"/>
        <end position="70"/>
    </location>
</feature>
<evidence type="ECO:0000256" key="9">
    <source>
        <dbReference type="ARBA" id="ARBA00023136"/>
    </source>
</evidence>
<gene>
    <name evidence="12" type="ORF">ACAOBT_LOCUS27398</name>
</gene>